<accession>A0ABT1SKV8</accession>
<evidence type="ECO:0000313" key="6">
    <source>
        <dbReference type="EMBL" id="MCQ5121864.1"/>
    </source>
</evidence>
<evidence type="ECO:0000256" key="2">
    <source>
        <dbReference type="ARBA" id="ARBA00023004"/>
    </source>
</evidence>
<dbReference type="Pfam" id="PF00248">
    <property type="entry name" value="Aldo_ket_red"/>
    <property type="match status" value="1"/>
</dbReference>
<sequence length="379" mass="43572">MEYRTMKHGETPSLLGFGCMRFPTLADGSIDEEKAEALLDHAIENGVTYIDTAYPYHNRMSEPFVGKVLKKYNRDAYYLATKLPLWDVKTLDDVKEMFQKQLDRLDQSYVDFYLLHAMDKEKWELVKRLGIIPYLEQEQQAGRIRNLGFSFHDEYEVFEEILTARDWDFCQIQLNYMDVEHQQGIRGYYLAQERGVPIVIMEPNKDGALANLPADIESIFRAYDPDASMASWAFRWIASLSNVKVVLSGMTTMAQVVDNLSVFHAFKPLNHRESILVEEAAKAIRAKTKNGCTGCNYCMPCPFGVDIPKNFKIWNTYAMYENKEQAANGFQSLDRSNAFASVCKKCGACENKCPQHLPIRAHLEQVAMDRKTWGIDEQE</sequence>
<gene>
    <name evidence="6" type="ORF">NE663_06260</name>
</gene>
<dbReference type="Proteomes" id="UP001524435">
    <property type="component" value="Unassembled WGS sequence"/>
</dbReference>
<dbReference type="RefSeq" id="WP_256197784.1">
    <property type="nucleotide sequence ID" value="NZ_JANGCH010000007.1"/>
</dbReference>
<dbReference type="PRINTS" id="PR00069">
    <property type="entry name" value="ALDKETRDTASE"/>
</dbReference>
<dbReference type="SUPFAM" id="SSF46548">
    <property type="entry name" value="alpha-helical ferredoxin"/>
    <property type="match status" value="1"/>
</dbReference>
<evidence type="ECO:0000313" key="7">
    <source>
        <dbReference type="Proteomes" id="UP001524435"/>
    </source>
</evidence>
<dbReference type="InterPro" id="IPR017900">
    <property type="entry name" value="4Fe4S_Fe_S_CS"/>
</dbReference>
<evidence type="ECO:0000259" key="4">
    <source>
        <dbReference type="Pfam" id="PF00248"/>
    </source>
</evidence>
<dbReference type="EMBL" id="JANGCH010000007">
    <property type="protein sequence ID" value="MCQ5121864.1"/>
    <property type="molecule type" value="Genomic_DNA"/>
</dbReference>
<dbReference type="InterPro" id="IPR020471">
    <property type="entry name" value="AKR"/>
</dbReference>
<organism evidence="6 7">
    <name type="scientific">Massilicoli timonensis</name>
    <dbReference type="NCBI Taxonomy" id="2015901"/>
    <lineage>
        <taxon>Bacteria</taxon>
        <taxon>Bacillati</taxon>
        <taxon>Bacillota</taxon>
        <taxon>Erysipelotrichia</taxon>
        <taxon>Erysipelotrichales</taxon>
        <taxon>Erysipelotrichaceae</taxon>
        <taxon>Massilicoli</taxon>
    </lineage>
</organism>
<evidence type="ECO:0000256" key="1">
    <source>
        <dbReference type="ARBA" id="ARBA00022723"/>
    </source>
</evidence>
<keyword evidence="1" id="KW-0479">Metal-binding</keyword>
<dbReference type="Pfam" id="PF13187">
    <property type="entry name" value="Fer4_9"/>
    <property type="match status" value="1"/>
</dbReference>
<keyword evidence="3" id="KW-0411">Iron-sulfur</keyword>
<evidence type="ECO:0000259" key="5">
    <source>
        <dbReference type="Pfam" id="PF13187"/>
    </source>
</evidence>
<dbReference type="PANTHER" id="PTHR43312:SF2">
    <property type="entry name" value="OXIDOREDUCTASE"/>
    <property type="match status" value="1"/>
</dbReference>
<dbReference type="CDD" id="cd19096">
    <property type="entry name" value="AKR_Fe-S_oxidoreductase"/>
    <property type="match status" value="1"/>
</dbReference>
<protein>
    <submittedName>
        <fullName evidence="6">Aldo/keto reductase</fullName>
    </submittedName>
</protein>
<reference evidence="6 7" key="1">
    <citation type="submission" date="2022-06" db="EMBL/GenBank/DDBJ databases">
        <title>Isolation of gut microbiota from human fecal samples.</title>
        <authorList>
            <person name="Pamer E.G."/>
            <person name="Barat B."/>
            <person name="Waligurski E."/>
            <person name="Medina S."/>
            <person name="Paddock L."/>
            <person name="Mostad J."/>
        </authorList>
    </citation>
    <scope>NUCLEOTIDE SEQUENCE [LARGE SCALE GENOMIC DNA]</scope>
    <source>
        <strain evidence="6 7">DFI.6.1</strain>
    </source>
</reference>
<feature type="domain" description="NADP-dependent oxidoreductase" evidence="4">
    <location>
        <begin position="15"/>
        <end position="270"/>
    </location>
</feature>
<dbReference type="InterPro" id="IPR017896">
    <property type="entry name" value="4Fe4S_Fe-S-bd"/>
</dbReference>
<keyword evidence="2" id="KW-0408">Iron</keyword>
<name>A0ABT1SKV8_9FIRM</name>
<dbReference type="Gene3D" id="3.20.20.100">
    <property type="entry name" value="NADP-dependent oxidoreductase domain"/>
    <property type="match status" value="1"/>
</dbReference>
<keyword evidence="7" id="KW-1185">Reference proteome</keyword>
<comment type="caution">
    <text evidence="6">The sequence shown here is derived from an EMBL/GenBank/DDBJ whole genome shotgun (WGS) entry which is preliminary data.</text>
</comment>
<dbReference type="InterPro" id="IPR036812">
    <property type="entry name" value="NAD(P)_OxRdtase_dom_sf"/>
</dbReference>
<dbReference type="PROSITE" id="PS00198">
    <property type="entry name" value="4FE4S_FER_1"/>
    <property type="match status" value="1"/>
</dbReference>
<dbReference type="PANTHER" id="PTHR43312">
    <property type="entry name" value="D-THREO-ALDOSE 1-DEHYDROGENASE"/>
    <property type="match status" value="1"/>
</dbReference>
<dbReference type="InterPro" id="IPR053135">
    <property type="entry name" value="AKR2_Oxidoreductase"/>
</dbReference>
<dbReference type="InterPro" id="IPR023210">
    <property type="entry name" value="NADP_OxRdtase_dom"/>
</dbReference>
<dbReference type="SUPFAM" id="SSF51430">
    <property type="entry name" value="NAD(P)-linked oxidoreductase"/>
    <property type="match status" value="1"/>
</dbReference>
<proteinExistence type="predicted"/>
<feature type="domain" description="4Fe-4S ferredoxin-type" evidence="5">
    <location>
        <begin position="292"/>
        <end position="356"/>
    </location>
</feature>
<evidence type="ECO:0000256" key="3">
    <source>
        <dbReference type="ARBA" id="ARBA00023014"/>
    </source>
</evidence>